<feature type="transmembrane region" description="Helical" evidence="6">
    <location>
        <begin position="427"/>
        <end position="451"/>
    </location>
</feature>
<feature type="transmembrane region" description="Helical" evidence="6">
    <location>
        <begin position="20"/>
        <end position="41"/>
    </location>
</feature>
<evidence type="ECO:0000256" key="5">
    <source>
        <dbReference type="ARBA" id="ARBA00023136"/>
    </source>
</evidence>
<sequence length="797" mass="88417">MFKIYFKTAYRNLLKNKAYAFVNILGLAVGIAACVLIGLFVNNERSFDNFVPNADKVYRLNEYMHYDGTAPSTAAIVGPPVAPFLKANNNEIDSYTRVFPAVPLVYPSVTMEYQGKKIKADKLACTDTTFTSMFNPVIIEGERNKFTRDQNTIVLTVSLARKLFGNEPALNKTIQLHTADTTVTNFTVSNVIADMPKNSHLQVNALVPFPKDFLNSFLGTNYNVLMGPTYLRISNNKNIGLLENRLTKTIHAKSKFIDFTLQPLNRIHTGSVNISYDELNYKKIDGKYLNIFIVIAIAVFLIACVNFVNLTTAIAGYRGKEVAIKKIVGARRFHVVFQVLIETFFSVLLSLISALLLITIFLPLLNKLLDRELTSESIYHGSMVVVFAGILIGTTLLAGIYPAWFISRANTGEALKTKVLLGGSKSSLRNILVTGQFAIAVVFMISLMVILKQLKYMQQRDLGYSYSQVIKLPMDLQLAKKMPVLKAEIAKVKGVKDITNGFMEMGGNGSLFGIDFIAPNGEAKKITVNMENAGINYISFFDMKMIAGRAFSKDQQNEYIINQTLAKQIGYADPVGKPINITSLPPGRIIGVVKDFNYSSLHKTIEPLIVGSMDYIPYWQTNLYVKVSGTDVSQTLKDIQKVFNGISGDNRFDYQFIDDHFNEVYHSERQAGSMIAIIGGLAMLISCLGLLSLAAFVVLRRKKEIGIRKVLGASVANITALLSKEFLILVFIAFVIASPVAYYFMDKWLQGFAYRINIQWWVIAGAGGAAIVVAFITISFQSVKAALANPVKSLRSE</sequence>
<dbReference type="Proteomes" id="UP001589828">
    <property type="component" value="Unassembled WGS sequence"/>
</dbReference>
<keyword evidence="4 6" id="KW-1133">Transmembrane helix</keyword>
<dbReference type="RefSeq" id="WP_377024698.1">
    <property type="nucleotide sequence ID" value="NZ_JBHLTS010000069.1"/>
</dbReference>
<feature type="domain" description="MacB-like periplasmic core" evidence="8">
    <location>
        <begin position="21"/>
        <end position="214"/>
    </location>
</feature>
<feature type="domain" description="ABC3 transporter permease C-terminal" evidence="7">
    <location>
        <begin position="677"/>
        <end position="786"/>
    </location>
</feature>
<evidence type="ECO:0000313" key="9">
    <source>
        <dbReference type="EMBL" id="MFC0516930.1"/>
    </source>
</evidence>
<feature type="transmembrane region" description="Helical" evidence="6">
    <location>
        <begin position="760"/>
        <end position="780"/>
    </location>
</feature>
<evidence type="ECO:0000256" key="3">
    <source>
        <dbReference type="ARBA" id="ARBA00022692"/>
    </source>
</evidence>
<dbReference type="Pfam" id="PF12704">
    <property type="entry name" value="MacB_PCD"/>
    <property type="match status" value="2"/>
</dbReference>
<gene>
    <name evidence="9" type="ORF">ACFFGT_22165</name>
</gene>
<dbReference type="InterPro" id="IPR050250">
    <property type="entry name" value="Macrolide_Exporter_MacB"/>
</dbReference>
<evidence type="ECO:0000256" key="1">
    <source>
        <dbReference type="ARBA" id="ARBA00004651"/>
    </source>
</evidence>
<feature type="domain" description="ABC3 transporter permease C-terminal" evidence="7">
    <location>
        <begin position="293"/>
        <end position="410"/>
    </location>
</feature>
<name>A0ABV6LC06_9SPHI</name>
<feature type="transmembrane region" description="Helical" evidence="6">
    <location>
        <begin position="726"/>
        <end position="745"/>
    </location>
</feature>
<evidence type="ECO:0000256" key="4">
    <source>
        <dbReference type="ARBA" id="ARBA00022989"/>
    </source>
</evidence>
<feature type="transmembrane region" description="Helical" evidence="6">
    <location>
        <begin position="288"/>
        <end position="314"/>
    </location>
</feature>
<dbReference type="PANTHER" id="PTHR30572">
    <property type="entry name" value="MEMBRANE COMPONENT OF TRANSPORTER-RELATED"/>
    <property type="match status" value="1"/>
</dbReference>
<dbReference type="PROSITE" id="PS51257">
    <property type="entry name" value="PROKAR_LIPOPROTEIN"/>
    <property type="match status" value="1"/>
</dbReference>
<dbReference type="Pfam" id="PF02687">
    <property type="entry name" value="FtsX"/>
    <property type="match status" value="2"/>
</dbReference>
<evidence type="ECO:0000256" key="2">
    <source>
        <dbReference type="ARBA" id="ARBA00022475"/>
    </source>
</evidence>
<proteinExistence type="predicted"/>
<comment type="subcellular location">
    <subcellularLocation>
        <location evidence="1">Cell membrane</location>
        <topology evidence="1">Multi-pass membrane protein</topology>
    </subcellularLocation>
</comment>
<evidence type="ECO:0000259" key="7">
    <source>
        <dbReference type="Pfam" id="PF02687"/>
    </source>
</evidence>
<dbReference type="InterPro" id="IPR003838">
    <property type="entry name" value="ABC3_permease_C"/>
</dbReference>
<keyword evidence="2" id="KW-1003">Cell membrane</keyword>
<dbReference type="PANTHER" id="PTHR30572:SF18">
    <property type="entry name" value="ABC-TYPE MACROLIDE FAMILY EXPORT SYSTEM PERMEASE COMPONENT 2"/>
    <property type="match status" value="1"/>
</dbReference>
<feature type="domain" description="MacB-like periplasmic core" evidence="8">
    <location>
        <begin position="440"/>
        <end position="641"/>
    </location>
</feature>
<dbReference type="InterPro" id="IPR025857">
    <property type="entry name" value="MacB_PCD"/>
</dbReference>
<comment type="caution">
    <text evidence="9">The sequence shown here is derived from an EMBL/GenBank/DDBJ whole genome shotgun (WGS) entry which is preliminary data.</text>
</comment>
<accession>A0ABV6LC06</accession>
<feature type="transmembrane region" description="Helical" evidence="6">
    <location>
        <begin position="674"/>
        <end position="699"/>
    </location>
</feature>
<reference evidence="9 10" key="1">
    <citation type="submission" date="2024-09" db="EMBL/GenBank/DDBJ databases">
        <authorList>
            <person name="Sun Q."/>
            <person name="Mori K."/>
        </authorList>
    </citation>
    <scope>NUCLEOTIDE SEQUENCE [LARGE SCALE GENOMIC DNA]</scope>
    <source>
        <strain evidence="9 10">NCAIM B.02415</strain>
    </source>
</reference>
<evidence type="ECO:0000259" key="8">
    <source>
        <dbReference type="Pfam" id="PF12704"/>
    </source>
</evidence>
<dbReference type="EMBL" id="JBHLTS010000069">
    <property type="protein sequence ID" value="MFC0516930.1"/>
    <property type="molecule type" value="Genomic_DNA"/>
</dbReference>
<keyword evidence="3 6" id="KW-0812">Transmembrane</keyword>
<keyword evidence="10" id="KW-1185">Reference proteome</keyword>
<evidence type="ECO:0000256" key="6">
    <source>
        <dbReference type="SAM" id="Phobius"/>
    </source>
</evidence>
<organism evidence="9 10">
    <name type="scientific">Mucilaginibacter angelicae</name>
    <dbReference type="NCBI Taxonomy" id="869718"/>
    <lineage>
        <taxon>Bacteria</taxon>
        <taxon>Pseudomonadati</taxon>
        <taxon>Bacteroidota</taxon>
        <taxon>Sphingobacteriia</taxon>
        <taxon>Sphingobacteriales</taxon>
        <taxon>Sphingobacteriaceae</taxon>
        <taxon>Mucilaginibacter</taxon>
    </lineage>
</organism>
<feature type="transmembrane region" description="Helical" evidence="6">
    <location>
        <begin position="335"/>
        <end position="362"/>
    </location>
</feature>
<feature type="transmembrane region" description="Helical" evidence="6">
    <location>
        <begin position="382"/>
        <end position="406"/>
    </location>
</feature>
<keyword evidence="5 6" id="KW-0472">Membrane</keyword>
<evidence type="ECO:0000313" key="10">
    <source>
        <dbReference type="Proteomes" id="UP001589828"/>
    </source>
</evidence>
<protein>
    <submittedName>
        <fullName evidence="9">ABC transporter permease</fullName>
    </submittedName>
</protein>